<evidence type="ECO:0000313" key="5">
    <source>
        <dbReference type="Proteomes" id="UP000290253"/>
    </source>
</evidence>
<dbReference type="InterPro" id="IPR034505">
    <property type="entry name" value="Coproporphyrinogen-III_oxidase"/>
</dbReference>
<comment type="caution">
    <text evidence="4">The sequence shown here is derived from an EMBL/GenBank/DDBJ whole genome shotgun (WGS) entry which is preliminary data.</text>
</comment>
<dbReference type="GO" id="GO:0004109">
    <property type="term" value="F:coproporphyrinogen oxidase activity"/>
    <property type="evidence" value="ECO:0007669"/>
    <property type="project" value="InterPro"/>
</dbReference>
<dbReference type="GO" id="GO:0051539">
    <property type="term" value="F:4 iron, 4 sulfur cluster binding"/>
    <property type="evidence" value="ECO:0007669"/>
    <property type="project" value="UniProtKB-UniRule"/>
</dbReference>
<dbReference type="SFLD" id="SFLDF00288">
    <property type="entry name" value="HemN-like__clustered_with_nucl"/>
    <property type="match status" value="1"/>
</dbReference>
<keyword evidence="2" id="KW-0479">Metal-binding</keyword>
<comment type="similarity">
    <text evidence="1">Belongs to the anaerobic coproporphyrinogen-III oxidase family. HemW subfamily.</text>
</comment>
<dbReference type="Proteomes" id="UP000290253">
    <property type="component" value="Unassembled WGS sequence"/>
</dbReference>
<keyword evidence="5" id="KW-1185">Reference proteome</keyword>
<dbReference type="PROSITE" id="PS51918">
    <property type="entry name" value="RADICAL_SAM"/>
    <property type="match status" value="1"/>
</dbReference>
<evidence type="ECO:0000313" key="4">
    <source>
        <dbReference type="EMBL" id="RXS96700.1"/>
    </source>
</evidence>
<dbReference type="Gene3D" id="3.80.30.20">
    <property type="entry name" value="tm_1862 like domain"/>
    <property type="match status" value="1"/>
</dbReference>
<dbReference type="Pfam" id="PF06969">
    <property type="entry name" value="HemN_C"/>
    <property type="match status" value="1"/>
</dbReference>
<accession>A0A4Q1SHP8</accession>
<dbReference type="InterPro" id="IPR006638">
    <property type="entry name" value="Elp3/MiaA/NifB-like_rSAM"/>
</dbReference>
<comment type="function">
    <text evidence="2">Probably acts as a heme chaperone, transferring heme to an unknown acceptor. Binds one molecule of heme per monomer, possibly covalently. Binds 1 [4Fe-4S] cluster. The cluster is coordinated with 3 cysteines and an exchangeable S-adenosyl-L-methionine.</text>
</comment>
<dbReference type="OrthoDB" id="9808022at2"/>
<keyword evidence="2" id="KW-0004">4Fe-4S</keyword>
<dbReference type="SFLD" id="SFLDG01065">
    <property type="entry name" value="anaerobic_coproporphyrinogen-I"/>
    <property type="match status" value="1"/>
</dbReference>
<dbReference type="InterPro" id="IPR023404">
    <property type="entry name" value="rSAM_horseshoe"/>
</dbReference>
<dbReference type="InterPro" id="IPR007197">
    <property type="entry name" value="rSAM"/>
</dbReference>
<evidence type="ECO:0000256" key="2">
    <source>
        <dbReference type="RuleBase" id="RU364116"/>
    </source>
</evidence>
<reference evidence="4 5" key="1">
    <citation type="journal article" date="2016" name="Int. J. Syst. Evol. Microbiol.">
        <title>Acidipila dinghuensis sp. nov., an acidobacterium isolated from forest soil.</title>
        <authorList>
            <person name="Jiang Y.W."/>
            <person name="Wang J."/>
            <person name="Chen M.H."/>
            <person name="Lv Y.Y."/>
            <person name="Qiu L.H."/>
        </authorList>
    </citation>
    <scope>NUCLEOTIDE SEQUENCE [LARGE SCALE GENOMIC DNA]</scope>
    <source>
        <strain evidence="4 5">DHOF10</strain>
    </source>
</reference>
<dbReference type="SMART" id="SM00729">
    <property type="entry name" value="Elp3"/>
    <property type="match status" value="1"/>
</dbReference>
<dbReference type="Pfam" id="PF04055">
    <property type="entry name" value="Radical_SAM"/>
    <property type="match status" value="1"/>
</dbReference>
<dbReference type="InterPro" id="IPR058240">
    <property type="entry name" value="rSAM_sf"/>
</dbReference>
<comment type="subcellular location">
    <subcellularLocation>
        <location evidence="2">Cytoplasm</location>
    </subcellularLocation>
</comment>
<dbReference type="SFLD" id="SFLDF00562">
    <property type="entry name" value="HemN-like__clustered_with_heat"/>
    <property type="match status" value="1"/>
</dbReference>
<dbReference type="GO" id="GO:0005737">
    <property type="term" value="C:cytoplasm"/>
    <property type="evidence" value="ECO:0007669"/>
    <property type="project" value="UniProtKB-SubCell"/>
</dbReference>
<keyword evidence="2" id="KW-0349">Heme</keyword>
<evidence type="ECO:0000259" key="3">
    <source>
        <dbReference type="PROSITE" id="PS51918"/>
    </source>
</evidence>
<dbReference type="AlphaFoldDB" id="A0A4Q1SHP8"/>
<keyword evidence="2" id="KW-0408">Iron</keyword>
<name>A0A4Q1SHP8_9BACT</name>
<dbReference type="InterPro" id="IPR004559">
    <property type="entry name" value="HemW-like"/>
</dbReference>
<feature type="domain" description="Radical SAM core" evidence="3">
    <location>
        <begin position="1"/>
        <end position="244"/>
    </location>
</feature>
<sequence>MDPVGLYISIPFCRSKCTYCNFASGVFPLAQMDRYLDRLEADLGAARDSAPWRAALPAKADSIYLGGGTPSLLSASQVDRLFLLLRRHFEVLPGAEITVECAPGQLEDATLTAMAANGVNRLSFGVQSFIDEEAKHTGRLHTRAIALEDVARVHCSGIARISLDLIAGLPGQTEASWRESVEVLIASGVNHASLYMLEIDDDSRLGREIENGGLRYYAPQVPSDEAITTMYLEGAAMLEAAGLLQYEISNFARPGYESAHNLKYWERRPYLGLGLDAHSMLRDAQGRVFRFATSSELPRFLEAPGWHDAQALKGEEELEEAWFLGLRLNRGVSLTELEAEFGTEAIEPFQQTIAELKEESLLAQQQDRICLTAKGRLLSNDVFERFLMSETEA</sequence>
<dbReference type="PANTHER" id="PTHR13932:SF5">
    <property type="entry name" value="RADICAL S-ADENOSYL METHIONINE DOMAIN-CONTAINING PROTEIN 1, MITOCHONDRIAL"/>
    <property type="match status" value="1"/>
</dbReference>
<keyword evidence="2" id="KW-0949">S-adenosyl-L-methionine</keyword>
<organism evidence="4 5">
    <name type="scientific">Silvibacterium dinghuense</name>
    <dbReference type="NCBI Taxonomy" id="1560006"/>
    <lineage>
        <taxon>Bacteria</taxon>
        <taxon>Pseudomonadati</taxon>
        <taxon>Acidobacteriota</taxon>
        <taxon>Terriglobia</taxon>
        <taxon>Terriglobales</taxon>
        <taxon>Acidobacteriaceae</taxon>
        <taxon>Silvibacterium</taxon>
    </lineage>
</organism>
<protein>
    <recommendedName>
        <fullName evidence="2">Heme chaperone HemW</fullName>
    </recommendedName>
</protein>
<dbReference type="SUPFAM" id="SSF102114">
    <property type="entry name" value="Radical SAM enzymes"/>
    <property type="match status" value="1"/>
</dbReference>
<dbReference type="PANTHER" id="PTHR13932">
    <property type="entry name" value="COPROPORPHYRINIGEN III OXIDASE"/>
    <property type="match status" value="1"/>
</dbReference>
<proteinExistence type="inferred from homology"/>
<keyword evidence="2" id="KW-0963">Cytoplasm</keyword>
<evidence type="ECO:0000256" key="1">
    <source>
        <dbReference type="ARBA" id="ARBA00006100"/>
    </source>
</evidence>
<dbReference type="RefSeq" id="WP_129206450.1">
    <property type="nucleotide sequence ID" value="NZ_BMGU01000001.1"/>
</dbReference>
<keyword evidence="2" id="KW-0143">Chaperone</keyword>
<dbReference type="GO" id="GO:0006779">
    <property type="term" value="P:porphyrin-containing compound biosynthetic process"/>
    <property type="evidence" value="ECO:0007669"/>
    <property type="project" value="InterPro"/>
</dbReference>
<gene>
    <name evidence="4" type="primary">hemW</name>
    <name evidence="4" type="ORF">ESZ00_01770</name>
</gene>
<dbReference type="GO" id="GO:0046872">
    <property type="term" value="F:metal ion binding"/>
    <property type="evidence" value="ECO:0007669"/>
    <property type="project" value="UniProtKB-UniRule"/>
</dbReference>
<dbReference type="EMBL" id="SDMK01000001">
    <property type="protein sequence ID" value="RXS96700.1"/>
    <property type="molecule type" value="Genomic_DNA"/>
</dbReference>
<dbReference type="InterPro" id="IPR010723">
    <property type="entry name" value="HemN_C"/>
</dbReference>
<dbReference type="NCBIfam" id="TIGR00539">
    <property type="entry name" value="hemN_rel"/>
    <property type="match status" value="1"/>
</dbReference>
<keyword evidence="2" id="KW-0411">Iron-sulfur</keyword>
<dbReference type="SFLD" id="SFLDS00029">
    <property type="entry name" value="Radical_SAM"/>
    <property type="match status" value="1"/>
</dbReference>